<dbReference type="EMBL" id="JAMFTH010000001">
    <property type="protein sequence ID" value="MCP8898119.1"/>
    <property type="molecule type" value="Genomic_DNA"/>
</dbReference>
<dbReference type="AlphaFoldDB" id="A0A9X2HW57"/>
<protein>
    <submittedName>
        <fullName evidence="2">Uncharacterized protein</fullName>
    </submittedName>
</protein>
<dbReference type="RefSeq" id="WP_253966409.1">
    <property type="nucleotide sequence ID" value="NZ_JAMFTH010000001.1"/>
</dbReference>
<name>A0A9X2HW57_9GAMM</name>
<gene>
    <name evidence="2" type="ORF">M6D89_02270</name>
</gene>
<keyword evidence="1" id="KW-0812">Transmembrane</keyword>
<accession>A0A9X2HW57</accession>
<feature type="transmembrane region" description="Helical" evidence="1">
    <location>
        <begin position="52"/>
        <end position="70"/>
    </location>
</feature>
<organism evidence="2 3">
    <name type="scientific">Gilvimarinus xylanilyticus</name>
    <dbReference type="NCBI Taxonomy" id="2944139"/>
    <lineage>
        <taxon>Bacteria</taxon>
        <taxon>Pseudomonadati</taxon>
        <taxon>Pseudomonadota</taxon>
        <taxon>Gammaproteobacteria</taxon>
        <taxon>Cellvibrionales</taxon>
        <taxon>Cellvibrionaceae</taxon>
        <taxon>Gilvimarinus</taxon>
    </lineage>
</organism>
<feature type="transmembrane region" description="Helical" evidence="1">
    <location>
        <begin position="12"/>
        <end position="32"/>
    </location>
</feature>
<keyword evidence="3" id="KW-1185">Reference proteome</keyword>
<comment type="caution">
    <text evidence="2">The sequence shown here is derived from an EMBL/GenBank/DDBJ whole genome shotgun (WGS) entry which is preliminary data.</text>
</comment>
<reference evidence="2" key="1">
    <citation type="submission" date="2022-05" db="EMBL/GenBank/DDBJ databases">
        <authorList>
            <person name="Sun H.-N."/>
        </authorList>
    </citation>
    <scope>NUCLEOTIDE SEQUENCE</scope>
    <source>
        <strain evidence="2">HB14</strain>
    </source>
</reference>
<dbReference type="Proteomes" id="UP001139319">
    <property type="component" value="Unassembled WGS sequence"/>
</dbReference>
<keyword evidence="1" id="KW-0472">Membrane</keyword>
<feature type="transmembrane region" description="Helical" evidence="1">
    <location>
        <begin position="184"/>
        <end position="203"/>
    </location>
</feature>
<proteinExistence type="predicted"/>
<keyword evidence="1" id="KW-1133">Transmembrane helix</keyword>
<reference evidence="2" key="2">
    <citation type="submission" date="2023-01" db="EMBL/GenBank/DDBJ databases">
        <title>Gilvimarinus xylanilyticus HB14 isolated from Caulerpa lentillifera aquaculture base in Hainan, China.</title>
        <authorList>
            <person name="Zhang Y.-J."/>
        </authorList>
    </citation>
    <scope>NUCLEOTIDE SEQUENCE</scope>
    <source>
        <strain evidence="2">HB14</strain>
    </source>
</reference>
<evidence type="ECO:0000256" key="1">
    <source>
        <dbReference type="SAM" id="Phobius"/>
    </source>
</evidence>
<evidence type="ECO:0000313" key="3">
    <source>
        <dbReference type="Proteomes" id="UP001139319"/>
    </source>
</evidence>
<sequence length="204" mass="23158">MDFSEPNPYRRNLLIMSIGYIILALTDAKVVPDQSGAFSIGLMKLQVEKPELLPIISIVLLIWFAFRFRANDRVGYSGWLADIQRSLYYSFLAQEYAKSLALSQGFDWEEEAVLRYKGGLTTVLFSILFARPGLNRVTSIEPWKCSRINHVNDPLPRISKLHRLAIALDVIGILLSRQNSFADFILPWCLFLVALLIAVLKLAI</sequence>
<evidence type="ECO:0000313" key="2">
    <source>
        <dbReference type="EMBL" id="MCP8898119.1"/>
    </source>
</evidence>